<dbReference type="InterPro" id="IPR036770">
    <property type="entry name" value="Ankyrin_rpt-contain_sf"/>
</dbReference>
<sequence length="77" mass="8522">MDDIMVRGEWFREWFRSLQIDGGGILRSLLQHASSNSPNCGRTLLHHAILCGNVEAVRTLLECGADPESPNVTNSVE</sequence>
<dbReference type="Proteomes" id="UP001497480">
    <property type="component" value="Unassembled WGS sequence"/>
</dbReference>
<evidence type="ECO:0000313" key="4">
    <source>
        <dbReference type="Proteomes" id="UP001497480"/>
    </source>
</evidence>
<proteinExistence type="predicted"/>
<keyword evidence="2" id="KW-0040">ANK repeat</keyword>
<dbReference type="Gene3D" id="1.25.40.20">
    <property type="entry name" value="Ankyrin repeat-containing domain"/>
    <property type="match status" value="1"/>
</dbReference>
<dbReference type="InterPro" id="IPR002110">
    <property type="entry name" value="Ankyrin_rpt"/>
</dbReference>
<dbReference type="PROSITE" id="PS50088">
    <property type="entry name" value="ANK_REPEAT"/>
    <property type="match status" value="1"/>
</dbReference>
<name>A0AAV1X9Y4_LUPLU</name>
<dbReference type="AlphaFoldDB" id="A0AAV1X9Y4"/>
<dbReference type="SUPFAM" id="SSF48403">
    <property type="entry name" value="Ankyrin repeat"/>
    <property type="match status" value="1"/>
</dbReference>
<comment type="caution">
    <text evidence="3">The sequence shown here is derived from an EMBL/GenBank/DDBJ whole genome shotgun (WGS) entry which is preliminary data.</text>
</comment>
<keyword evidence="4" id="KW-1185">Reference proteome</keyword>
<dbReference type="SMART" id="SM00248">
    <property type="entry name" value="ANK"/>
    <property type="match status" value="1"/>
</dbReference>
<gene>
    <name evidence="3" type="ORF">LLUT_LOCUS19468</name>
</gene>
<evidence type="ECO:0000256" key="2">
    <source>
        <dbReference type="PROSITE-ProRule" id="PRU00023"/>
    </source>
</evidence>
<dbReference type="PROSITE" id="PS50297">
    <property type="entry name" value="ANK_REP_REGION"/>
    <property type="match status" value="1"/>
</dbReference>
<dbReference type="Pfam" id="PF12796">
    <property type="entry name" value="Ank_2"/>
    <property type="match status" value="1"/>
</dbReference>
<organism evidence="3 4">
    <name type="scientific">Lupinus luteus</name>
    <name type="common">European yellow lupine</name>
    <dbReference type="NCBI Taxonomy" id="3873"/>
    <lineage>
        <taxon>Eukaryota</taxon>
        <taxon>Viridiplantae</taxon>
        <taxon>Streptophyta</taxon>
        <taxon>Embryophyta</taxon>
        <taxon>Tracheophyta</taxon>
        <taxon>Spermatophyta</taxon>
        <taxon>Magnoliopsida</taxon>
        <taxon>eudicotyledons</taxon>
        <taxon>Gunneridae</taxon>
        <taxon>Pentapetalae</taxon>
        <taxon>rosids</taxon>
        <taxon>fabids</taxon>
        <taxon>Fabales</taxon>
        <taxon>Fabaceae</taxon>
        <taxon>Papilionoideae</taxon>
        <taxon>50 kb inversion clade</taxon>
        <taxon>genistoids sensu lato</taxon>
        <taxon>core genistoids</taxon>
        <taxon>Genisteae</taxon>
        <taxon>Lupinus</taxon>
    </lineage>
</organism>
<evidence type="ECO:0000256" key="1">
    <source>
        <dbReference type="ARBA" id="ARBA00004413"/>
    </source>
</evidence>
<comment type="subcellular location">
    <subcellularLocation>
        <location evidence="1">Cell membrane</location>
        <topology evidence="1">Peripheral membrane protein</topology>
        <orientation evidence="1">Cytoplasmic side</orientation>
    </subcellularLocation>
</comment>
<protein>
    <submittedName>
        <fullName evidence="3">Uncharacterized protein</fullName>
    </submittedName>
</protein>
<evidence type="ECO:0000313" key="3">
    <source>
        <dbReference type="EMBL" id="CAL0318408.1"/>
    </source>
</evidence>
<dbReference type="GO" id="GO:0005886">
    <property type="term" value="C:plasma membrane"/>
    <property type="evidence" value="ECO:0007669"/>
    <property type="project" value="UniProtKB-SubCell"/>
</dbReference>
<reference evidence="3 4" key="1">
    <citation type="submission" date="2024-03" db="EMBL/GenBank/DDBJ databases">
        <authorList>
            <person name="Martinez-Hernandez J."/>
        </authorList>
    </citation>
    <scope>NUCLEOTIDE SEQUENCE [LARGE SCALE GENOMIC DNA]</scope>
</reference>
<feature type="repeat" description="ANK" evidence="2">
    <location>
        <begin position="40"/>
        <end position="72"/>
    </location>
</feature>
<dbReference type="EMBL" id="CAXHTB010000013">
    <property type="protein sequence ID" value="CAL0318408.1"/>
    <property type="molecule type" value="Genomic_DNA"/>
</dbReference>
<accession>A0AAV1X9Y4</accession>